<dbReference type="InterPro" id="IPR039426">
    <property type="entry name" value="TonB-dep_rcpt-like"/>
</dbReference>
<gene>
    <name evidence="16" type="ordered locus">TVNIR_3240</name>
</gene>
<dbReference type="HOGENOM" id="CLU_008287_18_5_6"/>
<evidence type="ECO:0000256" key="1">
    <source>
        <dbReference type="ARBA" id="ARBA00004571"/>
    </source>
</evidence>
<keyword evidence="10 11" id="KW-0998">Cell outer membrane</keyword>
<dbReference type="GO" id="GO:0009279">
    <property type="term" value="C:cell outer membrane"/>
    <property type="evidence" value="ECO:0007669"/>
    <property type="project" value="UniProtKB-SubCell"/>
</dbReference>
<evidence type="ECO:0000256" key="5">
    <source>
        <dbReference type="ARBA" id="ARBA00022692"/>
    </source>
</evidence>
<organism evidence="16 17">
    <name type="scientific">Thioalkalivibrio nitratireducens (strain DSM 14787 / UNIQEM 213 / ALEN2)</name>
    <dbReference type="NCBI Taxonomy" id="1255043"/>
    <lineage>
        <taxon>Bacteria</taxon>
        <taxon>Pseudomonadati</taxon>
        <taxon>Pseudomonadota</taxon>
        <taxon>Gammaproteobacteria</taxon>
        <taxon>Chromatiales</taxon>
        <taxon>Ectothiorhodospiraceae</taxon>
        <taxon>Thioalkalivibrio</taxon>
    </lineage>
</organism>
<dbReference type="Pfam" id="PF07715">
    <property type="entry name" value="Plug"/>
    <property type="match status" value="1"/>
</dbReference>
<dbReference type="PATRIC" id="fig|1255043.3.peg.3269"/>
<feature type="chain" id="PRO_5005687936" evidence="13">
    <location>
        <begin position="25"/>
        <end position="704"/>
    </location>
</feature>
<evidence type="ECO:0000259" key="15">
    <source>
        <dbReference type="Pfam" id="PF07715"/>
    </source>
</evidence>
<keyword evidence="5 11" id="KW-0812">Transmembrane</keyword>
<name>L0E2N0_THIND</name>
<dbReference type="InterPro" id="IPR036942">
    <property type="entry name" value="Beta-barrel_TonB_sf"/>
</dbReference>
<feature type="domain" description="TonB-dependent receptor plug" evidence="15">
    <location>
        <begin position="45"/>
        <end position="150"/>
    </location>
</feature>
<dbReference type="Gene3D" id="2.170.130.10">
    <property type="entry name" value="TonB-dependent receptor, plug domain"/>
    <property type="match status" value="1"/>
</dbReference>
<dbReference type="GO" id="GO:0015344">
    <property type="term" value="F:siderophore uptake transmembrane transporter activity"/>
    <property type="evidence" value="ECO:0007669"/>
    <property type="project" value="TreeGrafter"/>
</dbReference>
<keyword evidence="7 12" id="KW-0798">TonB box</keyword>
<keyword evidence="6 13" id="KW-0732">Signal</keyword>
<dbReference type="InterPro" id="IPR037066">
    <property type="entry name" value="Plug_dom_sf"/>
</dbReference>
<evidence type="ECO:0000313" key="16">
    <source>
        <dbReference type="EMBL" id="AGA34876.1"/>
    </source>
</evidence>
<reference evidence="16" key="1">
    <citation type="submission" date="2015-12" db="EMBL/GenBank/DDBJ databases">
        <authorList>
            <person name="Tikhonova T.V."/>
            <person name="Pavlov A.R."/>
            <person name="Beletsky A.V."/>
            <person name="Mardanov A.V."/>
            <person name="Sorokin D.Y."/>
            <person name="Ravin N.V."/>
            <person name="Popov V.O."/>
        </authorList>
    </citation>
    <scope>NUCLEOTIDE SEQUENCE</scope>
    <source>
        <strain evidence="16">DSM 14787</strain>
    </source>
</reference>
<evidence type="ECO:0000256" key="11">
    <source>
        <dbReference type="PROSITE-ProRule" id="PRU01360"/>
    </source>
</evidence>
<evidence type="ECO:0000256" key="8">
    <source>
        <dbReference type="ARBA" id="ARBA00023136"/>
    </source>
</evidence>
<dbReference type="PROSITE" id="PS52016">
    <property type="entry name" value="TONB_DEPENDENT_REC_3"/>
    <property type="match status" value="1"/>
</dbReference>
<keyword evidence="9 16" id="KW-0675">Receptor</keyword>
<dbReference type="PANTHER" id="PTHR30069">
    <property type="entry name" value="TONB-DEPENDENT OUTER MEMBRANE RECEPTOR"/>
    <property type="match status" value="1"/>
</dbReference>
<accession>L0E2N0</accession>
<dbReference type="GO" id="GO:0044718">
    <property type="term" value="P:siderophore transmembrane transport"/>
    <property type="evidence" value="ECO:0007669"/>
    <property type="project" value="TreeGrafter"/>
</dbReference>
<keyword evidence="4 11" id="KW-1134">Transmembrane beta strand</keyword>
<feature type="signal peptide" evidence="13">
    <location>
        <begin position="1"/>
        <end position="24"/>
    </location>
</feature>
<evidence type="ECO:0000313" key="17">
    <source>
        <dbReference type="Proteomes" id="UP000010809"/>
    </source>
</evidence>
<evidence type="ECO:0000256" key="10">
    <source>
        <dbReference type="ARBA" id="ARBA00023237"/>
    </source>
</evidence>
<keyword evidence="8 11" id="KW-0472">Membrane</keyword>
<keyword evidence="3 11" id="KW-0813">Transport</keyword>
<sequence length="704" mass="77626">MQMRRNATAVLSLTAAIAAAVAHADEALVLEPVTVTAKGYEALVSETAASVNVIEADEIRRREARTLGDLLRGEPGVSLAVDGSVGVDPIIRGLKRDQVLVLIDGVRVNAMQPPARGSLASYVNVDLVERIEVIRGPGSVLYGAGAMGGVINIITRGGRFTDEPDVSGWTRLGYTSVDDGFRGAVGTSLSNATQLLDLSAAWLDVGDYKTGAGERLDDSGTDQGALHLRYRARLAPGHEVQLRTQRDRREDVWYLASRRFLEDPIVPPPGTGLHQPDGLNTHYTPRQQRDLVEGRYEGELGGPWGARLTASLYRQDLERGNYDWNRERAQDYRTSDTDFDTRGGRLQVELSPHPRHVVLAGVEGWQLKASPVSFVGFAPDFQPDVRMQLIDNGRLESRGVFVQDDIYLHDFTVTLGARYDEVEGSADRALGVTAPLDKTDYNLSWSAGVIWELDRGFSPFASVAEGYRSAGLLERYLTYPYSDGFTWFSNPQLEPERNRSVEVGARGQIGNTRYTVAAYESRVRDYIGGQVIAPTVKQTVNLDSARIRGAEFSVDHDLGDGLSAFAWGTWLRGDNRDPAFREPLYQMPPSELSVGLAQQSPRAWQWRGQVRTVAKQDRTADRFSGGSERKTPGFTTVDAAVGYRFGPSTGLKGQELTLSVTNLFDRDYREHVNEMTQDRIDPANGVQDLRAPGRSIGLTWYAEF</sequence>
<dbReference type="eggNOG" id="COG4771">
    <property type="taxonomic scope" value="Bacteria"/>
</dbReference>
<evidence type="ECO:0000256" key="9">
    <source>
        <dbReference type="ARBA" id="ARBA00023170"/>
    </source>
</evidence>
<comment type="similarity">
    <text evidence="2">Belongs to the TonB-dependent receptor family. Hemoglobin/haptoglobin binding protein subfamily.</text>
</comment>
<dbReference type="STRING" id="1255043.TVNIR_3240"/>
<dbReference type="Pfam" id="PF00593">
    <property type="entry name" value="TonB_dep_Rec_b-barrel"/>
    <property type="match status" value="1"/>
</dbReference>
<evidence type="ECO:0000256" key="4">
    <source>
        <dbReference type="ARBA" id="ARBA00022452"/>
    </source>
</evidence>
<dbReference type="PANTHER" id="PTHR30069:SF29">
    <property type="entry name" value="HEMOGLOBIN AND HEMOGLOBIN-HAPTOGLOBIN-BINDING PROTEIN 1-RELATED"/>
    <property type="match status" value="1"/>
</dbReference>
<evidence type="ECO:0000256" key="2">
    <source>
        <dbReference type="ARBA" id="ARBA00008143"/>
    </source>
</evidence>
<dbReference type="SUPFAM" id="SSF56935">
    <property type="entry name" value="Porins"/>
    <property type="match status" value="1"/>
</dbReference>
<feature type="domain" description="TonB-dependent receptor-like beta-barrel" evidence="14">
    <location>
        <begin position="261"/>
        <end position="663"/>
    </location>
</feature>
<keyword evidence="17" id="KW-1185">Reference proteome</keyword>
<dbReference type="CDD" id="cd01347">
    <property type="entry name" value="ligand_gated_channel"/>
    <property type="match status" value="1"/>
</dbReference>
<evidence type="ECO:0000256" key="12">
    <source>
        <dbReference type="RuleBase" id="RU003357"/>
    </source>
</evidence>
<dbReference type="AlphaFoldDB" id="L0E2N0"/>
<protein>
    <submittedName>
        <fullName evidence="16">TonB-dependent receptor</fullName>
    </submittedName>
</protein>
<evidence type="ECO:0000256" key="13">
    <source>
        <dbReference type="SAM" id="SignalP"/>
    </source>
</evidence>
<proteinExistence type="inferred from homology"/>
<evidence type="ECO:0000259" key="14">
    <source>
        <dbReference type="Pfam" id="PF00593"/>
    </source>
</evidence>
<evidence type="ECO:0000256" key="6">
    <source>
        <dbReference type="ARBA" id="ARBA00022729"/>
    </source>
</evidence>
<dbReference type="Gene3D" id="2.40.170.20">
    <property type="entry name" value="TonB-dependent receptor, beta-barrel domain"/>
    <property type="match status" value="1"/>
</dbReference>
<dbReference type="InterPro" id="IPR000531">
    <property type="entry name" value="Beta-barrel_TonB"/>
</dbReference>
<evidence type="ECO:0000256" key="3">
    <source>
        <dbReference type="ARBA" id="ARBA00022448"/>
    </source>
</evidence>
<dbReference type="InterPro" id="IPR012910">
    <property type="entry name" value="Plug_dom"/>
</dbReference>
<dbReference type="Proteomes" id="UP000010809">
    <property type="component" value="Chromosome"/>
</dbReference>
<dbReference type="KEGG" id="tni:TVNIR_3240"/>
<evidence type="ECO:0000256" key="7">
    <source>
        <dbReference type="ARBA" id="ARBA00023077"/>
    </source>
</evidence>
<comment type="subcellular location">
    <subcellularLocation>
        <location evidence="1 11">Cell outer membrane</location>
        <topology evidence="1 11">Multi-pass membrane protein</topology>
    </subcellularLocation>
</comment>
<dbReference type="EMBL" id="CP003989">
    <property type="protein sequence ID" value="AGA34876.1"/>
    <property type="molecule type" value="Genomic_DNA"/>
</dbReference>